<keyword evidence="2" id="KW-1185">Reference proteome</keyword>
<gene>
    <name evidence="1" type="ORF">HAX54_004787</name>
</gene>
<accession>A0ABS8T8U3</accession>
<comment type="caution">
    <text evidence="1">The sequence shown here is derived from an EMBL/GenBank/DDBJ whole genome shotgun (WGS) entry which is preliminary data.</text>
</comment>
<organism evidence="1 2">
    <name type="scientific">Datura stramonium</name>
    <name type="common">Jimsonweed</name>
    <name type="synonym">Common thornapple</name>
    <dbReference type="NCBI Taxonomy" id="4076"/>
    <lineage>
        <taxon>Eukaryota</taxon>
        <taxon>Viridiplantae</taxon>
        <taxon>Streptophyta</taxon>
        <taxon>Embryophyta</taxon>
        <taxon>Tracheophyta</taxon>
        <taxon>Spermatophyta</taxon>
        <taxon>Magnoliopsida</taxon>
        <taxon>eudicotyledons</taxon>
        <taxon>Gunneridae</taxon>
        <taxon>Pentapetalae</taxon>
        <taxon>asterids</taxon>
        <taxon>lamiids</taxon>
        <taxon>Solanales</taxon>
        <taxon>Solanaceae</taxon>
        <taxon>Solanoideae</taxon>
        <taxon>Datureae</taxon>
        <taxon>Datura</taxon>
    </lineage>
</organism>
<dbReference type="Pfam" id="PF06219">
    <property type="entry name" value="DUF1005"/>
    <property type="match status" value="1"/>
</dbReference>
<dbReference type="EMBL" id="JACEIK010001224">
    <property type="protein sequence ID" value="MCD7467376.1"/>
    <property type="molecule type" value="Genomic_DNA"/>
</dbReference>
<dbReference type="PANTHER" id="PTHR31317">
    <property type="entry name" value="OS08G0163500 PROTEIN"/>
    <property type="match status" value="1"/>
</dbReference>
<proteinExistence type="predicted"/>
<evidence type="ECO:0000313" key="2">
    <source>
        <dbReference type="Proteomes" id="UP000823775"/>
    </source>
</evidence>
<reference evidence="1 2" key="1">
    <citation type="journal article" date="2021" name="BMC Genomics">
        <title>Datura genome reveals duplications of psychoactive alkaloid biosynthetic genes and high mutation rate following tissue culture.</title>
        <authorList>
            <person name="Rajewski A."/>
            <person name="Carter-House D."/>
            <person name="Stajich J."/>
            <person name="Litt A."/>
        </authorList>
    </citation>
    <scope>NUCLEOTIDE SEQUENCE [LARGE SCALE GENOMIC DNA]</scope>
    <source>
        <strain evidence="1">AR-01</strain>
    </source>
</reference>
<dbReference type="PANTHER" id="PTHR31317:SF3">
    <property type="entry name" value="OS07G0133500 PROTEIN"/>
    <property type="match status" value="1"/>
</dbReference>
<sequence>MESLKSSGLARRLSRAFAGGGSRRSGASHAASFHLFLKSDLDKLVAKSLFGGGCTLKSQFTSRQGSTCGVNSGEVAKELDVPLDLAGTESGRSTTFYNGWRAGMQSSSVSNSGNIRQPVFSHANSVSEPATVIRGQSPLRQWFTPFVASPDSNQSTLSCSKGGKFVIDLGTSVPTNGKSTPGSSTSPACSPGSGGDLLVVLVYISAATVPERPFWFVYVTEVVGDQSHEANIVSVGGGIGNYNNLAYQSCVKLNVEATLGLPIKDQIA</sequence>
<evidence type="ECO:0000313" key="1">
    <source>
        <dbReference type="EMBL" id="MCD7467376.1"/>
    </source>
</evidence>
<dbReference type="Proteomes" id="UP000823775">
    <property type="component" value="Unassembled WGS sequence"/>
</dbReference>
<dbReference type="InterPro" id="IPR010410">
    <property type="entry name" value="DUF1005"/>
</dbReference>
<protein>
    <submittedName>
        <fullName evidence="1">Uncharacterized protein</fullName>
    </submittedName>
</protein>
<name>A0ABS8T8U3_DATST</name>